<sequence length="131" mass="14993">MALVISGCRHLGQEIFERLKTPNGCERPKRIWEEAIKNDIIAKDLQEDMYGNWSIKANVPGDNLLVAITVQHPKLGNYFTATLTAKKVSSSLVVDRELFFWLMPHKVAIWIYWHVSSINMLQNLVLAGLWS</sequence>
<dbReference type="AlphaFoldDB" id="A0A438HZV9"/>
<accession>A0A438HZV9</accession>
<gene>
    <name evidence="1" type="ORF">CK203_036532</name>
</gene>
<dbReference type="InterPro" id="IPR010775">
    <property type="entry name" value="DUF1365"/>
</dbReference>
<comment type="caution">
    <text evidence="1">The sequence shown here is derived from an EMBL/GenBank/DDBJ whole genome shotgun (WGS) entry which is preliminary data.</text>
</comment>
<proteinExistence type="predicted"/>
<name>A0A438HZV9_VITVI</name>
<evidence type="ECO:0000313" key="2">
    <source>
        <dbReference type="Proteomes" id="UP000288805"/>
    </source>
</evidence>
<dbReference type="PANTHER" id="PTHR33973:SF4">
    <property type="entry name" value="OS07G0153300 PROTEIN"/>
    <property type="match status" value="1"/>
</dbReference>
<organism evidence="1 2">
    <name type="scientific">Vitis vinifera</name>
    <name type="common">Grape</name>
    <dbReference type="NCBI Taxonomy" id="29760"/>
    <lineage>
        <taxon>Eukaryota</taxon>
        <taxon>Viridiplantae</taxon>
        <taxon>Streptophyta</taxon>
        <taxon>Embryophyta</taxon>
        <taxon>Tracheophyta</taxon>
        <taxon>Spermatophyta</taxon>
        <taxon>Magnoliopsida</taxon>
        <taxon>eudicotyledons</taxon>
        <taxon>Gunneridae</taxon>
        <taxon>Pentapetalae</taxon>
        <taxon>rosids</taxon>
        <taxon>Vitales</taxon>
        <taxon>Vitaceae</taxon>
        <taxon>Viteae</taxon>
        <taxon>Vitis</taxon>
    </lineage>
</organism>
<protein>
    <submittedName>
        <fullName evidence="1">Uncharacterized protein</fullName>
    </submittedName>
</protein>
<dbReference type="EMBL" id="QGNW01000159">
    <property type="protein sequence ID" value="RVW89993.1"/>
    <property type="molecule type" value="Genomic_DNA"/>
</dbReference>
<reference evidence="1 2" key="1">
    <citation type="journal article" date="2018" name="PLoS Genet.">
        <title>Population sequencing reveals clonal diversity and ancestral inbreeding in the grapevine cultivar Chardonnay.</title>
        <authorList>
            <person name="Roach M.J."/>
            <person name="Johnson D.L."/>
            <person name="Bohlmann J."/>
            <person name="van Vuuren H.J."/>
            <person name="Jones S.J."/>
            <person name="Pretorius I.S."/>
            <person name="Schmidt S.A."/>
            <person name="Borneman A.R."/>
        </authorList>
    </citation>
    <scope>NUCLEOTIDE SEQUENCE [LARGE SCALE GENOMIC DNA]</scope>
    <source>
        <strain evidence="2">cv. Chardonnay</strain>
        <tissue evidence="1">Leaf</tissue>
    </source>
</reference>
<dbReference type="Proteomes" id="UP000288805">
    <property type="component" value="Unassembled WGS sequence"/>
</dbReference>
<evidence type="ECO:0000313" key="1">
    <source>
        <dbReference type="EMBL" id="RVW89993.1"/>
    </source>
</evidence>
<dbReference type="PANTHER" id="PTHR33973">
    <property type="entry name" value="OS07G0153300 PROTEIN"/>
    <property type="match status" value="1"/>
</dbReference>